<feature type="compositionally biased region" description="Basic and acidic residues" evidence="1">
    <location>
        <begin position="358"/>
        <end position="370"/>
    </location>
</feature>
<evidence type="ECO:0000313" key="2">
    <source>
        <dbReference type="EMBL" id="KAJ8988138.1"/>
    </source>
</evidence>
<comment type="caution">
    <text evidence="2">The sequence shown here is derived from an EMBL/GenBank/DDBJ whole genome shotgun (WGS) entry which is preliminary data.</text>
</comment>
<accession>A0AAN6IRV3</accession>
<feature type="compositionally biased region" description="Acidic residues" evidence="1">
    <location>
        <begin position="397"/>
        <end position="434"/>
    </location>
</feature>
<reference evidence="2" key="1">
    <citation type="submission" date="2023-01" db="EMBL/GenBank/DDBJ databases">
        <title>Exophiala dermititidis isolated from Cystic Fibrosis Patient.</title>
        <authorList>
            <person name="Kurbessoian T."/>
            <person name="Crocker A."/>
            <person name="Murante D."/>
            <person name="Hogan D.A."/>
            <person name="Stajich J.E."/>
        </authorList>
    </citation>
    <scope>NUCLEOTIDE SEQUENCE</scope>
    <source>
        <strain evidence="2">Ex8</strain>
    </source>
</reference>
<dbReference type="AlphaFoldDB" id="A0AAN6IRV3"/>
<organism evidence="2 3">
    <name type="scientific">Exophiala dermatitidis</name>
    <name type="common">Black yeast-like fungus</name>
    <name type="synonym">Wangiella dermatitidis</name>
    <dbReference type="NCBI Taxonomy" id="5970"/>
    <lineage>
        <taxon>Eukaryota</taxon>
        <taxon>Fungi</taxon>
        <taxon>Dikarya</taxon>
        <taxon>Ascomycota</taxon>
        <taxon>Pezizomycotina</taxon>
        <taxon>Eurotiomycetes</taxon>
        <taxon>Chaetothyriomycetidae</taxon>
        <taxon>Chaetothyriales</taxon>
        <taxon>Herpotrichiellaceae</taxon>
        <taxon>Exophiala</taxon>
    </lineage>
</organism>
<proteinExistence type="predicted"/>
<dbReference type="Proteomes" id="UP001161757">
    <property type="component" value="Unassembled WGS sequence"/>
</dbReference>
<feature type="compositionally biased region" description="Polar residues" evidence="1">
    <location>
        <begin position="442"/>
        <end position="452"/>
    </location>
</feature>
<gene>
    <name evidence="2" type="ORF">HRR80_007914</name>
</gene>
<evidence type="ECO:0000256" key="1">
    <source>
        <dbReference type="SAM" id="MobiDB-lite"/>
    </source>
</evidence>
<protein>
    <submittedName>
        <fullName evidence="2">Uncharacterized protein</fullName>
    </submittedName>
</protein>
<sequence>MATTVSSNAAEVLDLQADFLETQSSLVQDLANDIHQAASVLGYKTYDLDAEATSLRKEAWQARRSVEEMKTTIKKEGGQAKNGRQMSELLIRASETMDRAQGVKSTLQALIKVVCGSGSDSELAVSSWRMHSNGSSNNSALTTSTFKHQDDEKIRVKDTDTDTDKLELELKRHALHGSSNHRSRKVTRLSALGSIAKPSSSVAHIAGTATGTVSRASSRGHFVDLKRSRDRNKNRNRSANRFVAVNHVWGSDICGDNQIGSDGHGHSHSHGHGLDIGKNHSLISHQLATKPKPWTKQKAKEVLGPKCTALTSGPADSYYSTSVCLEPACHEFEKKGAHQAALFKDMVVCNCEKCASPSHDHSEWFHRPDTDLSGDGEGDGHSLSTGEELADEGGFVPDEDDTEEQSEDEVEGEVEVEVEAEAEDDNADCEEDGDGDQHRQDSQALTDSGSNFLSWIPDKVTISRRHVQSAAESLYQSVLMGEQNRLMRERVGG</sequence>
<feature type="region of interest" description="Disordered" evidence="1">
    <location>
        <begin position="356"/>
        <end position="452"/>
    </location>
</feature>
<dbReference type="EMBL" id="JAJGCB010000020">
    <property type="protein sequence ID" value="KAJ8988138.1"/>
    <property type="molecule type" value="Genomic_DNA"/>
</dbReference>
<name>A0AAN6IRV3_EXODE</name>
<evidence type="ECO:0000313" key="3">
    <source>
        <dbReference type="Proteomes" id="UP001161757"/>
    </source>
</evidence>